<keyword evidence="2" id="KW-1185">Reference proteome</keyword>
<evidence type="ECO:0000313" key="1">
    <source>
        <dbReference type="EMBL" id="KAI3725079.1"/>
    </source>
</evidence>
<protein>
    <submittedName>
        <fullName evidence="1">Uncharacterized protein</fullName>
    </submittedName>
</protein>
<proteinExistence type="predicted"/>
<evidence type="ECO:0000313" key="2">
    <source>
        <dbReference type="Proteomes" id="UP001056120"/>
    </source>
</evidence>
<name>A0ACB9BT38_9ASTR</name>
<accession>A0ACB9BT38</accession>
<gene>
    <name evidence="1" type="ORF">L1987_64854</name>
</gene>
<organism evidence="1 2">
    <name type="scientific">Smallanthus sonchifolius</name>
    <dbReference type="NCBI Taxonomy" id="185202"/>
    <lineage>
        <taxon>Eukaryota</taxon>
        <taxon>Viridiplantae</taxon>
        <taxon>Streptophyta</taxon>
        <taxon>Embryophyta</taxon>
        <taxon>Tracheophyta</taxon>
        <taxon>Spermatophyta</taxon>
        <taxon>Magnoliopsida</taxon>
        <taxon>eudicotyledons</taxon>
        <taxon>Gunneridae</taxon>
        <taxon>Pentapetalae</taxon>
        <taxon>asterids</taxon>
        <taxon>campanulids</taxon>
        <taxon>Asterales</taxon>
        <taxon>Asteraceae</taxon>
        <taxon>Asteroideae</taxon>
        <taxon>Heliantheae alliance</taxon>
        <taxon>Millerieae</taxon>
        <taxon>Smallanthus</taxon>
    </lineage>
</organism>
<dbReference type="EMBL" id="CM042039">
    <property type="protein sequence ID" value="KAI3725079.1"/>
    <property type="molecule type" value="Genomic_DNA"/>
</dbReference>
<sequence length="138" mass="15640">MEPGFKRVSGQVRGTYSVKVYLEALELNIPGIYVIHDFVSAQEEEVRDLGLLYISIFFHWFTNIQLITVTIGARPWHKLLHLIQALGIVLQREGFNIMAMNFAMMSSWIMKEKAVEEIEVDPDVAAMMGFGGFGSSKK</sequence>
<reference evidence="1 2" key="2">
    <citation type="journal article" date="2022" name="Mol. Ecol. Resour.">
        <title>The genomes of chicory, endive, great burdock and yacon provide insights into Asteraceae paleo-polyploidization history and plant inulin production.</title>
        <authorList>
            <person name="Fan W."/>
            <person name="Wang S."/>
            <person name="Wang H."/>
            <person name="Wang A."/>
            <person name="Jiang F."/>
            <person name="Liu H."/>
            <person name="Zhao H."/>
            <person name="Xu D."/>
            <person name="Zhang Y."/>
        </authorList>
    </citation>
    <scope>NUCLEOTIDE SEQUENCE [LARGE SCALE GENOMIC DNA]</scope>
    <source>
        <strain evidence="2">cv. Yunnan</strain>
        <tissue evidence="1">Leaves</tissue>
    </source>
</reference>
<reference evidence="2" key="1">
    <citation type="journal article" date="2022" name="Mol. Ecol. Resour.">
        <title>The genomes of chicory, endive, great burdock and yacon provide insights into Asteraceae palaeo-polyploidization history and plant inulin production.</title>
        <authorList>
            <person name="Fan W."/>
            <person name="Wang S."/>
            <person name="Wang H."/>
            <person name="Wang A."/>
            <person name="Jiang F."/>
            <person name="Liu H."/>
            <person name="Zhao H."/>
            <person name="Xu D."/>
            <person name="Zhang Y."/>
        </authorList>
    </citation>
    <scope>NUCLEOTIDE SEQUENCE [LARGE SCALE GENOMIC DNA]</scope>
    <source>
        <strain evidence="2">cv. Yunnan</strain>
    </source>
</reference>
<dbReference type="Proteomes" id="UP001056120">
    <property type="component" value="Linkage Group LG22"/>
</dbReference>
<comment type="caution">
    <text evidence="1">The sequence shown here is derived from an EMBL/GenBank/DDBJ whole genome shotgun (WGS) entry which is preliminary data.</text>
</comment>